<feature type="repeat" description="TPR" evidence="3">
    <location>
        <begin position="300"/>
        <end position="333"/>
    </location>
</feature>
<feature type="compositionally biased region" description="Pro residues" evidence="4">
    <location>
        <begin position="271"/>
        <end position="280"/>
    </location>
</feature>
<name>A0A077WFD0_9FUNG</name>
<reference evidence="10" key="1">
    <citation type="journal article" date="2014" name="Genome Announc.">
        <title>De novo whole-genome sequence and genome annotation of Lichtheimia ramosa.</title>
        <authorList>
            <person name="Linde J."/>
            <person name="Schwartze V."/>
            <person name="Binder U."/>
            <person name="Lass-Florl C."/>
            <person name="Voigt K."/>
            <person name="Horn F."/>
        </authorList>
    </citation>
    <scope>NUCLEOTIDE SEQUENCE</scope>
    <source>
        <strain evidence="10">JMRC FSU:6197</strain>
    </source>
</reference>
<gene>
    <name evidence="10" type="ORF">LRAMOSA08352</name>
</gene>
<evidence type="ECO:0000259" key="8">
    <source>
        <dbReference type="Pfam" id="PF26282"/>
    </source>
</evidence>
<dbReference type="InterPro" id="IPR058563">
    <property type="entry name" value="Trs120_TRAPPC9_N"/>
</dbReference>
<feature type="domain" description="Trs120/TRAPPC9 first Ig-like" evidence="7">
    <location>
        <begin position="707"/>
        <end position="890"/>
    </location>
</feature>
<evidence type="ECO:0000256" key="2">
    <source>
        <dbReference type="ARBA" id="ARBA00023034"/>
    </source>
</evidence>
<dbReference type="InterPro" id="IPR013935">
    <property type="entry name" value="Trs120_TRAPPC9"/>
</dbReference>
<dbReference type="PROSITE" id="PS50005">
    <property type="entry name" value="TPR"/>
    <property type="match status" value="1"/>
</dbReference>
<dbReference type="GO" id="GO:0005802">
    <property type="term" value="C:trans-Golgi network"/>
    <property type="evidence" value="ECO:0007669"/>
    <property type="project" value="TreeGrafter"/>
</dbReference>
<evidence type="ECO:0000259" key="7">
    <source>
        <dbReference type="Pfam" id="PF26254"/>
    </source>
</evidence>
<dbReference type="EMBL" id="LK023317">
    <property type="protein sequence ID" value="CDS05824.1"/>
    <property type="molecule type" value="Genomic_DNA"/>
</dbReference>
<protein>
    <submittedName>
        <fullName evidence="10">Uncharacterized protein</fullName>
    </submittedName>
</protein>
<feature type="domain" description="Trs120/TRAPPC9 fourth Ig-like" evidence="9">
    <location>
        <begin position="1256"/>
        <end position="1381"/>
    </location>
</feature>
<feature type="region of interest" description="Disordered" evidence="4">
    <location>
        <begin position="366"/>
        <end position="391"/>
    </location>
</feature>
<dbReference type="InterPro" id="IPR019734">
    <property type="entry name" value="TPR_rpt"/>
</dbReference>
<feature type="region of interest" description="Disordered" evidence="4">
    <location>
        <begin position="202"/>
        <end position="252"/>
    </location>
</feature>
<organism evidence="10">
    <name type="scientific">Lichtheimia ramosa</name>
    <dbReference type="NCBI Taxonomy" id="688394"/>
    <lineage>
        <taxon>Eukaryota</taxon>
        <taxon>Fungi</taxon>
        <taxon>Fungi incertae sedis</taxon>
        <taxon>Mucoromycota</taxon>
        <taxon>Mucoromycotina</taxon>
        <taxon>Mucoromycetes</taxon>
        <taxon>Mucorales</taxon>
        <taxon>Lichtheimiaceae</taxon>
        <taxon>Lichtheimia</taxon>
    </lineage>
</organism>
<dbReference type="Pfam" id="PF26251">
    <property type="entry name" value="TPR_TRAPPC9-Trs120"/>
    <property type="match status" value="1"/>
</dbReference>
<feature type="domain" description="Trs120/TRAPPC9 third Ig-like" evidence="8">
    <location>
        <begin position="1061"/>
        <end position="1252"/>
    </location>
</feature>
<feature type="compositionally biased region" description="Low complexity" evidence="4">
    <location>
        <begin position="233"/>
        <end position="242"/>
    </location>
</feature>
<dbReference type="PANTHER" id="PTHR21512:SF5">
    <property type="entry name" value="TRAFFICKING PROTEIN PARTICLE COMPLEX SUBUNIT 9"/>
    <property type="match status" value="1"/>
</dbReference>
<evidence type="ECO:0000256" key="3">
    <source>
        <dbReference type="PROSITE-ProRule" id="PRU00339"/>
    </source>
</evidence>
<dbReference type="Pfam" id="PF26282">
    <property type="entry name" value="Ig_TRAPPC9-Trs120_3rd"/>
    <property type="match status" value="1"/>
</dbReference>
<proteinExistence type="predicted"/>
<sequence length="1384" mass="155683">MDLAINITSSCRVRVLLVPVPPIKSSTFWKHVELVKKFSVVRLGDVTPDLQNGAGAMFSSQVFQEGQMHFQFTTTYTRDHAHLEDFQPHRRIFGVIGIMDCQEWKDKDLSEGHKHFVDTLHKYPTAIATRCFAFDPTETQPDDTKGLIMIPNVGNMSFYMSTMICDFASEILSQFAMLASRIENLPTLESPLPRAYYLTPRLDSPNNVSPSPSVSTPGSPNMNHRTSQPPKPTQSSSSSLLKRASTPVGNTRPLSFAQHQQKLTPNVPHAPMSPPLPSPQPTRSTGNQGDNGKTKRRTPARVKKLLADLYLLAGRLPDAVNHYTQAIEMTKTTSDYLWLGSAMEGLTCATLLLEYLHADVGHIVSRSQSAPGGSTPETPSTPTTDASPTTLLDDTTSTVAQVLQRYTTLLDYYDKVSTTSSIPMPTLIYAETLVKMARFMLTVYANKGWSDHTLSLLIQGKLSSDDHGILTGPQRFISIEDMMRYKESGIPRHDIAGWATKIWVVQLDDLSLLDQINLMTHMSSVLNAIGYHRKSAWLMYESVNRMLPLLIQGRATLASSRDNTKKEFGKSDNGILEILKRICEVYGLGERNVHDGGTLDALQGQEDGSDKNVGDGVRGAVAKEPLRFGWPKLQIDILRQCIAIAEALPDYGAVLYYTTVLLKNLYQYISKEEQIRLATSIQRIVAMGKRVRQVESNVNYWGVNIVSAVEALLPIPRKAVYQHSAKGRVSPAAAAAASGDPFIYNPFSQKRNEKQSVILVKNELCDFRVTLTNPFGFDLELQHVVLSTTGVPFNAVSATATIPANGTLNLRLTGTPEETGTLVVRGCMIKIVGFAEQEFLVDYGQKQKKEAAKDPKNKHDDSNNKSEFIKLKHSGLSAIQSSRKRETSNELRPVQFYELSVIEDQPLLKIRSTSLLHDAVMLYEGEMTHISIELENIGNIPVDFASLSFVDSTTANPLPVNPELPVEEQYEIELYTKGMHVFSWEGSKEEMAQFVGKKIWLPPGELWKVNVNVYGKRGCTGGTIQIDYGYLKRDENEAESFYTRQLYLPVLITVYQNLEPLNWDILYLRHSAPVPKADIDNARERIAKIGLEHNNAYDQPIEDLLLITRQFDDQKSKNDYCLVTLDVRNTWTVPFDTKLVIDNGQDDKLTSIVTLQPGSTKRITLPVKRLFLDPEECYQPVPSLEPNKQFVVSQGPKIPLEQERARLQMFWYRETLLRRISASWHCNSTGRHGLLNIRSSLRLTPMQLSILKKEDIEFIVEMTSDHAKKVSHRRFECKSNEFVTMNVSIRNRNVHPIKLILRVQPVQSYDDGAKEYDLTGKLLIQGLQQVVLPEVPPNDGITTHQLPMCFLSRGQFEFLYHAEDVHTQHVYYDHEWAIVDVYDS</sequence>
<feature type="compositionally biased region" description="Low complexity" evidence="4">
    <location>
        <begin position="369"/>
        <end position="391"/>
    </location>
</feature>
<dbReference type="Pfam" id="PF26254">
    <property type="entry name" value="Ig_TRAPPC9-Trs120_1st"/>
    <property type="match status" value="1"/>
</dbReference>
<dbReference type="InterPro" id="IPR058565">
    <property type="entry name" value="Ig_TRAPPC9_Trs120_1st"/>
</dbReference>
<dbReference type="OrthoDB" id="27962at2759"/>
<feature type="domain" description="Trs120/TRAPPC9 N-terminal" evidence="5">
    <location>
        <begin position="6"/>
        <end position="363"/>
    </location>
</feature>
<comment type="subcellular location">
    <subcellularLocation>
        <location evidence="1">Golgi apparatus</location>
    </subcellularLocation>
</comment>
<dbReference type="PANTHER" id="PTHR21512">
    <property type="entry name" value="TRAFFICKING PROTEIN PARTICLE COMPLEX SUBUNIT 9"/>
    <property type="match status" value="1"/>
</dbReference>
<evidence type="ECO:0000259" key="6">
    <source>
        <dbReference type="Pfam" id="PF26251"/>
    </source>
</evidence>
<evidence type="ECO:0000259" key="9">
    <source>
        <dbReference type="Pfam" id="PF26283"/>
    </source>
</evidence>
<dbReference type="Pfam" id="PF26280">
    <property type="entry name" value="Ig_TRAPPC9-Trs120_2nd"/>
    <property type="match status" value="1"/>
</dbReference>
<dbReference type="InterPro" id="IPR058568">
    <property type="entry name" value="Ig_TRAPPC9_Trs120_4th"/>
</dbReference>
<keyword evidence="3" id="KW-0802">TPR repeat</keyword>
<dbReference type="InterPro" id="IPR058567">
    <property type="entry name" value="Ig_TRAPPC9_Trs120_3rd"/>
</dbReference>
<evidence type="ECO:0000256" key="1">
    <source>
        <dbReference type="ARBA" id="ARBA00004555"/>
    </source>
</evidence>
<evidence type="ECO:0000256" key="4">
    <source>
        <dbReference type="SAM" id="MobiDB-lite"/>
    </source>
</evidence>
<accession>A0A077WFD0</accession>
<dbReference type="Pfam" id="PF26283">
    <property type="entry name" value="Ig_TRAPPC9-Trs120_4th"/>
    <property type="match status" value="1"/>
</dbReference>
<feature type="compositionally biased region" description="Low complexity" evidence="4">
    <location>
        <begin position="204"/>
        <end position="221"/>
    </location>
</feature>
<feature type="domain" description="Trs120/TRAPPC9 TPR region" evidence="6">
    <location>
        <begin position="406"/>
        <end position="690"/>
    </location>
</feature>
<evidence type="ECO:0000259" key="5">
    <source>
        <dbReference type="Pfam" id="PF08626"/>
    </source>
</evidence>
<dbReference type="Pfam" id="PF08626">
    <property type="entry name" value="TRAPPC9-Trs120"/>
    <property type="match status" value="1"/>
</dbReference>
<feature type="region of interest" description="Disordered" evidence="4">
    <location>
        <begin position="264"/>
        <end position="301"/>
    </location>
</feature>
<evidence type="ECO:0000313" key="10">
    <source>
        <dbReference type="EMBL" id="CDS05824.1"/>
    </source>
</evidence>
<keyword evidence="2" id="KW-0333">Golgi apparatus</keyword>
<dbReference type="InterPro" id="IPR058564">
    <property type="entry name" value="TPR_TRAPPC9_Trs120"/>
</dbReference>